<dbReference type="EMBL" id="JAEAOA010001942">
    <property type="protein sequence ID" value="KAK3581243.1"/>
    <property type="molecule type" value="Genomic_DNA"/>
</dbReference>
<organism evidence="2 3">
    <name type="scientific">Potamilus streckersoni</name>
    <dbReference type="NCBI Taxonomy" id="2493646"/>
    <lineage>
        <taxon>Eukaryota</taxon>
        <taxon>Metazoa</taxon>
        <taxon>Spiralia</taxon>
        <taxon>Lophotrochozoa</taxon>
        <taxon>Mollusca</taxon>
        <taxon>Bivalvia</taxon>
        <taxon>Autobranchia</taxon>
        <taxon>Heteroconchia</taxon>
        <taxon>Palaeoheterodonta</taxon>
        <taxon>Unionida</taxon>
        <taxon>Unionoidea</taxon>
        <taxon>Unionidae</taxon>
        <taxon>Ambleminae</taxon>
        <taxon>Lampsilini</taxon>
        <taxon>Potamilus</taxon>
    </lineage>
</organism>
<accession>A0AAE0RX11</accession>
<gene>
    <name evidence="2" type="ORF">CHS0354_032963</name>
</gene>
<dbReference type="AlphaFoldDB" id="A0AAE0RX11"/>
<comment type="caution">
    <text evidence="2">The sequence shown here is derived from an EMBL/GenBank/DDBJ whole genome shotgun (WGS) entry which is preliminary data.</text>
</comment>
<reference evidence="2" key="3">
    <citation type="submission" date="2023-05" db="EMBL/GenBank/DDBJ databases">
        <authorList>
            <person name="Smith C.H."/>
        </authorList>
    </citation>
    <scope>NUCLEOTIDE SEQUENCE</scope>
    <source>
        <strain evidence="2">CHS0354</strain>
        <tissue evidence="2">Mantle</tissue>
    </source>
</reference>
<evidence type="ECO:0000313" key="2">
    <source>
        <dbReference type="EMBL" id="KAK3581243.1"/>
    </source>
</evidence>
<keyword evidence="3" id="KW-1185">Reference proteome</keyword>
<evidence type="ECO:0000313" key="3">
    <source>
        <dbReference type="Proteomes" id="UP001195483"/>
    </source>
</evidence>
<reference evidence="2" key="1">
    <citation type="journal article" date="2021" name="Genome Biol. Evol.">
        <title>A High-Quality Reference Genome for a Parasitic Bivalve with Doubly Uniparental Inheritance (Bivalvia: Unionida).</title>
        <authorList>
            <person name="Smith C.H."/>
        </authorList>
    </citation>
    <scope>NUCLEOTIDE SEQUENCE</scope>
    <source>
        <strain evidence="2">CHS0354</strain>
    </source>
</reference>
<name>A0AAE0RX11_9BIVA</name>
<dbReference type="Proteomes" id="UP001195483">
    <property type="component" value="Unassembled WGS sequence"/>
</dbReference>
<reference evidence="2" key="2">
    <citation type="journal article" date="2021" name="Genome Biol. Evol.">
        <title>Developing a high-quality reference genome for a parasitic bivalve with doubly uniparental inheritance (Bivalvia: Unionida).</title>
        <authorList>
            <person name="Smith C.H."/>
        </authorList>
    </citation>
    <scope>NUCLEOTIDE SEQUENCE</scope>
    <source>
        <strain evidence="2">CHS0354</strain>
        <tissue evidence="2">Mantle</tissue>
    </source>
</reference>
<evidence type="ECO:0000256" key="1">
    <source>
        <dbReference type="SAM" id="MobiDB-lite"/>
    </source>
</evidence>
<feature type="region of interest" description="Disordered" evidence="1">
    <location>
        <begin position="134"/>
        <end position="175"/>
    </location>
</feature>
<sequence>MPSHKPKEDKHLYRNNHSMEIRGEPVKNLGDKMVEILFWPTSRNTTGRIIKATMSQMATFWGFPTVFTGMRFITVNEEDAQKGPAFFYVLGILIKECKNQAPPQNKAPNTNTNIYASTVKKDQPIAKNLESLLQEVSEPPEENAETTESSDGNKTIEETLIPDSPTQKREEQNGRVYPYSNIAYKGEKISIGKKMELIKETRNEKKDIEQKEIYVLNKTEQEKQLTNTQPKEIFNNLLTNYLINNM</sequence>
<proteinExistence type="predicted"/>
<protein>
    <submittedName>
        <fullName evidence="2">Uncharacterized protein</fullName>
    </submittedName>
</protein>